<gene>
    <name evidence="4" type="ORF">KHX13_00240</name>
</gene>
<dbReference type="Pfam" id="PF03212">
    <property type="entry name" value="Pertactin"/>
    <property type="match status" value="1"/>
</dbReference>
<dbReference type="SUPFAM" id="SSF51126">
    <property type="entry name" value="Pectin lyase-like"/>
    <property type="match status" value="1"/>
</dbReference>
<dbReference type="EMBL" id="JAGZCZ010000001">
    <property type="protein sequence ID" value="MBS5518774.1"/>
    <property type="molecule type" value="Genomic_DNA"/>
</dbReference>
<comment type="caution">
    <text evidence="4">The sequence shown here is derived from an EMBL/GenBank/DDBJ whole genome shotgun (WGS) entry which is preliminary data.</text>
</comment>
<feature type="compositionally biased region" description="Polar residues" evidence="1">
    <location>
        <begin position="53"/>
        <end position="71"/>
    </location>
</feature>
<feature type="signal peptide" evidence="2">
    <location>
        <begin position="1"/>
        <end position="29"/>
    </location>
</feature>
<dbReference type="GO" id="GO:0019867">
    <property type="term" value="C:outer membrane"/>
    <property type="evidence" value="ECO:0007669"/>
    <property type="project" value="InterPro"/>
</dbReference>
<dbReference type="SUPFAM" id="SSF103515">
    <property type="entry name" value="Autotransporter"/>
    <property type="match status" value="1"/>
</dbReference>
<dbReference type="SMART" id="SM00869">
    <property type="entry name" value="Autotransporter"/>
    <property type="match status" value="1"/>
</dbReference>
<dbReference type="Gene3D" id="2.40.128.130">
    <property type="entry name" value="Autotransporter beta-domain"/>
    <property type="match status" value="1"/>
</dbReference>
<dbReference type="Proteomes" id="UP000754226">
    <property type="component" value="Unassembled WGS sequence"/>
</dbReference>
<feature type="region of interest" description="Disordered" evidence="1">
    <location>
        <begin position="50"/>
        <end position="71"/>
    </location>
</feature>
<dbReference type="Gene3D" id="2.160.20.20">
    <property type="match status" value="1"/>
</dbReference>
<keyword evidence="2" id="KW-0732">Signal</keyword>
<organism evidence="4 5">
    <name type="scientific">Acidaminococcus intestini</name>
    <dbReference type="NCBI Taxonomy" id="187327"/>
    <lineage>
        <taxon>Bacteria</taxon>
        <taxon>Bacillati</taxon>
        <taxon>Bacillota</taxon>
        <taxon>Negativicutes</taxon>
        <taxon>Acidaminococcales</taxon>
        <taxon>Acidaminococcaceae</taxon>
        <taxon>Acidaminococcus</taxon>
    </lineage>
</organism>
<evidence type="ECO:0000256" key="2">
    <source>
        <dbReference type="SAM" id="SignalP"/>
    </source>
</evidence>
<dbReference type="InterPro" id="IPR036709">
    <property type="entry name" value="Autotransporte_beta_dom_sf"/>
</dbReference>
<feature type="region of interest" description="Disordered" evidence="1">
    <location>
        <begin position="475"/>
        <end position="506"/>
    </location>
</feature>
<proteinExistence type="predicted"/>
<evidence type="ECO:0000259" key="3">
    <source>
        <dbReference type="PROSITE" id="PS51208"/>
    </source>
</evidence>
<protein>
    <submittedName>
        <fullName evidence="4">Autotransporter outer membrane beta-barrel domain-containing protein</fullName>
    </submittedName>
</protein>
<feature type="domain" description="Autotransporter" evidence="3">
    <location>
        <begin position="855"/>
        <end position="1137"/>
    </location>
</feature>
<evidence type="ECO:0000313" key="4">
    <source>
        <dbReference type="EMBL" id="MBS5518774.1"/>
    </source>
</evidence>
<dbReference type="NCBIfam" id="TIGR01414">
    <property type="entry name" value="autotrans_barl"/>
    <property type="match status" value="1"/>
</dbReference>
<dbReference type="InterPro" id="IPR006315">
    <property type="entry name" value="OM_autotransptr_brl_dom"/>
</dbReference>
<reference evidence="4" key="1">
    <citation type="submission" date="2021-02" db="EMBL/GenBank/DDBJ databases">
        <title>Infant gut strain persistence is associated with maternal origin, phylogeny, and functional potential including surface adhesion and iron acquisition.</title>
        <authorList>
            <person name="Lou Y.C."/>
        </authorList>
    </citation>
    <scope>NUCLEOTIDE SEQUENCE</scope>
    <source>
        <strain evidence="4">L3_106_000M1_dasL3_106_000M1_concoct_15</strain>
    </source>
</reference>
<dbReference type="AlphaFoldDB" id="A0A943EIS7"/>
<dbReference type="InterPro" id="IPR005546">
    <property type="entry name" value="Autotransporte_beta"/>
</dbReference>
<dbReference type="PROSITE" id="PS51208">
    <property type="entry name" value="AUTOTRANSPORTER"/>
    <property type="match status" value="1"/>
</dbReference>
<dbReference type="InterPro" id="IPR012332">
    <property type="entry name" value="Autotransporter_pectin_lyase_C"/>
</dbReference>
<accession>A0A943EIS7</accession>
<evidence type="ECO:0000313" key="5">
    <source>
        <dbReference type="Proteomes" id="UP000754226"/>
    </source>
</evidence>
<dbReference type="Pfam" id="PF03797">
    <property type="entry name" value="Autotransporter"/>
    <property type="match status" value="1"/>
</dbReference>
<dbReference type="InterPro" id="IPR011050">
    <property type="entry name" value="Pectin_lyase_fold/virulence"/>
</dbReference>
<dbReference type="InterPro" id="IPR004899">
    <property type="entry name" value="Pertactin_central"/>
</dbReference>
<evidence type="ECO:0000256" key="1">
    <source>
        <dbReference type="SAM" id="MobiDB-lite"/>
    </source>
</evidence>
<feature type="chain" id="PRO_5038026415" evidence="2">
    <location>
        <begin position="30"/>
        <end position="1137"/>
    </location>
</feature>
<sequence>MKHRGSFQSAASTLGILFCVLSLSPAASAEVLTMGSGSEMTFAEDRIFENESSESTLPKGSGNTWDKGSSDQLTITNADGSLTVKGPRAGVYVPNGKTLTMKAQELALSSTTDTQLIDQSSGWFSTPLQAAGLYAEGGNVTLEGEKGITLQGFNHGLYASGPSANDGMDPFPGAGDDYESALDVPYDPTDSGVPSSGFNTDERTQITLKTKGSNTITATAGDTLQNQNPYGISGIQTRLGADVTLSAGKDNLISVPSKDAYSSGISVGTIANVGEAGPAFGTVTLTAGGSNHITGATYGIRGSGYSSTDFTAEGSPITSYLAGKVILEAEGDNVIEAKQTAINLWSGMETSLAAKGTNIISAENSTGAQLSTEAKLTLAGSTKITAPLYGIMTRNASQTSVDAQGGTLTITTGTEPVIGKITDSVTGEEFDAVTTRPIAVASLTGSQTEIKNASLAVKSHIAFLAAHAVDTSNVDPVAPDPFQEGSASGSGGLVPEESGTSAESSDGAILSVTYGKDSSVEGNLLAYDKGTITMTPTNGATLTLTGNLSAYGEDGYVGTDFGNITRIVPMDSEAALPGGAISLTLSDGSLFTGQADTGLLYERISATSWTEENLPSGEDTILPSPFGIGAIDLTLDAGSTWNMTEASAVTTLSGDGGTVQYQSGGDSLEIGTLSGSHTFAMDLDADDGSQSDMLYVENGSSDKETLVIKNISTLDEEMDPGDAVRFATVKNPGYGFGSGTLVTALSSGIYNNLYKTEYRSVSSDALNTDAYNNDRNGGATYSVSQEAGPITFGKPGTENVEALYNGDDAVNIYVVKSREHNEGAKTPSRLADLSWRYLTDLDTFTNRSGNTRYFTPGADEGAWIRFRYRNLGIDGMGELDGNTYELGYTTVLRDQEPHKHRLSASMAYTKNEGHFEGTSGNLGLRDTAISVYDTHLYTPTGLNRKADWKKGTHSYWDSYLKYHYGKEDYSVTDATTGTGYAADYSRHSVNLSTEYGRVNKLSKDWSIVPQAQVQLSYLGGYDAVDSQGLFLSADHSWSLVGRLGFDLVKRLDPKLDSKCYFKASLLHEFLDGDDVTAAYGTNRYTKTNDQKGTWGVIGLGYSVKTGDKQSMYFDVERYVGHDYHRTYSIRAGFNWKF</sequence>
<name>A0A943EIS7_9FIRM</name>